<evidence type="ECO:0000313" key="1">
    <source>
        <dbReference type="EMBL" id="MFC3283181.1"/>
    </source>
</evidence>
<dbReference type="EMBL" id="JBHRUG010000013">
    <property type="protein sequence ID" value="MFC3283181.1"/>
    <property type="molecule type" value="Genomic_DNA"/>
</dbReference>
<dbReference type="Proteomes" id="UP001595579">
    <property type="component" value="Unassembled WGS sequence"/>
</dbReference>
<name>A0ABV7LLZ0_9GAMM</name>
<sequence length="85" mass="9296">MPQSTYTSELFEELKILCLFNLETTQEGIKVHSSALPEAIAATRRLHDKGLITQADGGYLTSLGHDAAQYAQDLLTILETTDVTS</sequence>
<dbReference type="NCBIfam" id="TIGR02647">
    <property type="entry name" value="DNA"/>
    <property type="match status" value="1"/>
</dbReference>
<proteinExistence type="predicted"/>
<organism evidence="1 2">
    <name type="scientific">Litchfieldella rifensis</name>
    <dbReference type="NCBI Taxonomy" id="762643"/>
    <lineage>
        <taxon>Bacteria</taxon>
        <taxon>Pseudomonadati</taxon>
        <taxon>Pseudomonadota</taxon>
        <taxon>Gammaproteobacteria</taxon>
        <taxon>Oceanospirillales</taxon>
        <taxon>Halomonadaceae</taxon>
        <taxon>Litchfieldella</taxon>
    </lineage>
</organism>
<evidence type="ECO:0000313" key="2">
    <source>
        <dbReference type="Proteomes" id="UP001595579"/>
    </source>
</evidence>
<accession>A0ABV7LLZ0</accession>
<keyword evidence="2" id="KW-1185">Reference proteome</keyword>
<dbReference type="RefSeq" id="WP_386772244.1">
    <property type="nucleotide sequence ID" value="NZ_JBHRUG010000013.1"/>
</dbReference>
<gene>
    <name evidence="1" type="ORF">ACFOEV_06090</name>
</gene>
<dbReference type="Pfam" id="PF18918">
    <property type="entry name" value="DUF5669"/>
    <property type="match status" value="1"/>
</dbReference>
<dbReference type="InterPro" id="IPR013468">
    <property type="entry name" value="CHP02647"/>
</dbReference>
<comment type="caution">
    <text evidence="1">The sequence shown here is derived from an EMBL/GenBank/DDBJ whole genome shotgun (WGS) entry which is preliminary data.</text>
</comment>
<reference evidence="2" key="1">
    <citation type="journal article" date="2019" name="Int. J. Syst. Evol. Microbiol.">
        <title>The Global Catalogue of Microorganisms (GCM) 10K type strain sequencing project: providing services to taxonomists for standard genome sequencing and annotation.</title>
        <authorList>
            <consortium name="The Broad Institute Genomics Platform"/>
            <consortium name="The Broad Institute Genome Sequencing Center for Infectious Disease"/>
            <person name="Wu L."/>
            <person name="Ma J."/>
        </authorList>
    </citation>
    <scope>NUCLEOTIDE SEQUENCE [LARGE SCALE GENOMIC DNA]</scope>
    <source>
        <strain evidence="2">CECT 7698</strain>
    </source>
</reference>
<protein>
    <submittedName>
        <fullName evidence="1">TIGR02647 family protein</fullName>
    </submittedName>
</protein>